<keyword evidence="2" id="KW-1185">Reference proteome</keyword>
<reference evidence="1 2" key="1">
    <citation type="submission" date="2018-06" db="EMBL/GenBank/DDBJ databases">
        <title>Comparative genomics reveals the genomic features of Rhizophagus irregularis, R. cerebriforme, R. diaphanum and Gigaspora rosea, and their symbiotic lifestyle signature.</title>
        <authorList>
            <person name="Morin E."/>
            <person name="San Clemente H."/>
            <person name="Chen E.C.H."/>
            <person name="De La Providencia I."/>
            <person name="Hainaut M."/>
            <person name="Kuo A."/>
            <person name="Kohler A."/>
            <person name="Murat C."/>
            <person name="Tang N."/>
            <person name="Roy S."/>
            <person name="Loubradou J."/>
            <person name="Henrissat B."/>
            <person name="Grigoriev I.V."/>
            <person name="Corradi N."/>
            <person name="Roux C."/>
            <person name="Martin F.M."/>
        </authorList>
    </citation>
    <scope>NUCLEOTIDE SEQUENCE [LARGE SCALE GENOMIC DNA]</scope>
    <source>
        <strain evidence="1 2">DAOM 227022</strain>
    </source>
</reference>
<comment type="caution">
    <text evidence="1">The sequence shown here is derived from an EMBL/GenBank/DDBJ whole genome shotgun (WGS) entry which is preliminary data.</text>
</comment>
<evidence type="ECO:0000313" key="1">
    <source>
        <dbReference type="EMBL" id="RIA81544.1"/>
    </source>
</evidence>
<sequence length="842" mass="97973">LNHGLYLDGYSIKPSKEAILFEDGELNISLYKEQPVVYTFINDHKSHTNLLSFNSENNNIFIRLNQTLQPSDICINFPIAEISYNADLLESFSNFMGDEETLYEIYGHFFMRKVLIGGKLFINFKSAASKQIDSFISLLIWTYNSAKYNKENPFNNLSALSFFPNIKTLKGEVLNTPDKLANWMNDLYQKNIADVISYNNLVPISELRFSTSPEDTFHEKQPGVFNFKERLSLKEWVGDSIYVNLVKWVKEFRLLQGLMINKYLELENNKKIAIDFINIPNVESSNKTYLEMIKPINKLEELLLSNNMHLDESFKNAIRSSYGNKSHSRLDIIKPRTYLKELSSSNNMHLDNSLPDIKGDYTHFRVKCERYKISLNKDDIKSSEEFKLAIEKALESMKPFINLQNVFDEYGYFFPLSIVLGNSLKNILPNSSFSDTFKRIDLESPFESLKSYLNNLNIIYLLTQKGDVIKENDLFNWVQNTNNDLEIIELKNIISLYDILEVEQQKKTNIILKMQDDFKVIMTGIVDLEDLDINNTEHYKRIDVVPSLEDEDYEVFGSIISKNNLKLEEFLVTFGLYDFNGFSAMINKLSETEVNIKDCYILWIIIGIPSKLSVFSPKNREFKVDYFKKSILLQPNQEKYHIDSPFPLFPKYSNIFFNAHSANYELKNAIKLVNWSYNSVDIEIVKSNSVPNITIESDDDNIQLTTNIEIVICILSSYNKNLKVDNKEDVEYTLDLIGYNLSNNNGQAVNEWISKSHIKIYKHYHRLEECGTNRLRISGDVSSPTIDYYDQEFKIDFKIDTGRSSSIHIAYWKNTSTVFVIKKFFNNYPTEEIINEVSYLYI</sequence>
<dbReference type="Proteomes" id="UP000265703">
    <property type="component" value="Unassembled WGS sequence"/>
</dbReference>
<dbReference type="OrthoDB" id="2338404at2759"/>
<protein>
    <submittedName>
        <fullName evidence="1">Uncharacterized protein</fullName>
    </submittedName>
</protein>
<accession>A0A397SGH6</accession>
<gene>
    <name evidence="1" type="ORF">C1645_790200</name>
</gene>
<evidence type="ECO:0000313" key="2">
    <source>
        <dbReference type="Proteomes" id="UP000265703"/>
    </source>
</evidence>
<name>A0A397SGH6_9GLOM</name>
<organism evidence="1 2">
    <name type="scientific">Glomus cerebriforme</name>
    <dbReference type="NCBI Taxonomy" id="658196"/>
    <lineage>
        <taxon>Eukaryota</taxon>
        <taxon>Fungi</taxon>
        <taxon>Fungi incertae sedis</taxon>
        <taxon>Mucoromycota</taxon>
        <taxon>Glomeromycotina</taxon>
        <taxon>Glomeromycetes</taxon>
        <taxon>Glomerales</taxon>
        <taxon>Glomeraceae</taxon>
        <taxon>Glomus</taxon>
    </lineage>
</organism>
<dbReference type="EMBL" id="QKYT01000781">
    <property type="protein sequence ID" value="RIA81544.1"/>
    <property type="molecule type" value="Genomic_DNA"/>
</dbReference>
<feature type="non-terminal residue" evidence="1">
    <location>
        <position position="1"/>
    </location>
</feature>
<dbReference type="AlphaFoldDB" id="A0A397SGH6"/>
<proteinExistence type="predicted"/>